<evidence type="ECO:0000259" key="12">
    <source>
        <dbReference type="PROSITE" id="PS50828"/>
    </source>
</evidence>
<evidence type="ECO:0000256" key="5">
    <source>
        <dbReference type="ARBA" id="ARBA00022801"/>
    </source>
</evidence>
<comment type="caution">
    <text evidence="13">The sequence shown here is derived from an EMBL/GenBank/DDBJ whole genome shotgun (WGS) entry which is preliminary data.</text>
</comment>
<keyword evidence="3 9" id="KW-0547">Nucleotide-binding</keyword>
<keyword evidence="8 9" id="KW-0238">DNA-binding</keyword>
<dbReference type="Proteomes" id="UP000704068">
    <property type="component" value="Unassembled WGS sequence"/>
</dbReference>
<dbReference type="CDD" id="cd06503">
    <property type="entry name" value="ATP-synt_Fo_b"/>
    <property type="match status" value="1"/>
</dbReference>
<dbReference type="RefSeq" id="WP_303763655.1">
    <property type="nucleotide sequence ID" value="NZ_JABZGR010000010.1"/>
</dbReference>
<dbReference type="GO" id="GO:0030983">
    <property type="term" value="F:mismatched DNA binding"/>
    <property type="evidence" value="ECO:0007669"/>
    <property type="project" value="InterPro"/>
</dbReference>
<evidence type="ECO:0000256" key="11">
    <source>
        <dbReference type="SAM" id="MobiDB-lite"/>
    </source>
</evidence>
<keyword evidence="10" id="KW-0175">Coiled coil</keyword>
<keyword evidence="2 9" id="KW-0699">rRNA-binding</keyword>
<dbReference type="PIRSF" id="PIRSF005814">
    <property type="entry name" value="MutS_YshD"/>
    <property type="match status" value="1"/>
</dbReference>
<evidence type="ECO:0000256" key="8">
    <source>
        <dbReference type="ARBA" id="ARBA00023125"/>
    </source>
</evidence>
<dbReference type="AlphaFoldDB" id="A0A929RW11"/>
<dbReference type="GO" id="GO:0005524">
    <property type="term" value="F:ATP binding"/>
    <property type="evidence" value="ECO:0007669"/>
    <property type="project" value="UniProtKB-UniRule"/>
</dbReference>
<dbReference type="GO" id="GO:0006298">
    <property type="term" value="P:mismatch repair"/>
    <property type="evidence" value="ECO:0007669"/>
    <property type="project" value="InterPro"/>
</dbReference>
<dbReference type="EC" id="3.6.4.-" evidence="9"/>
<dbReference type="PROSITE" id="PS50828">
    <property type="entry name" value="SMR"/>
    <property type="match status" value="1"/>
</dbReference>
<dbReference type="InterPro" id="IPR002625">
    <property type="entry name" value="Smr_dom"/>
</dbReference>
<dbReference type="InterPro" id="IPR027417">
    <property type="entry name" value="P-loop_NTPase"/>
</dbReference>
<evidence type="ECO:0000256" key="3">
    <source>
        <dbReference type="ARBA" id="ARBA00022741"/>
    </source>
</evidence>
<dbReference type="GO" id="GO:0140664">
    <property type="term" value="F:ATP-dependent DNA damage sensor activity"/>
    <property type="evidence" value="ECO:0007669"/>
    <property type="project" value="InterPro"/>
</dbReference>
<dbReference type="SMART" id="SM00533">
    <property type="entry name" value="MUTSd"/>
    <property type="match status" value="1"/>
</dbReference>
<dbReference type="GO" id="GO:0016887">
    <property type="term" value="F:ATP hydrolysis activity"/>
    <property type="evidence" value="ECO:0007669"/>
    <property type="project" value="InterPro"/>
</dbReference>
<comment type="subunit">
    <text evidence="9">Homodimer. Binds to stalled ribosomes, contacting rRNA.</text>
</comment>
<feature type="domain" description="Smr" evidence="12">
    <location>
        <begin position="762"/>
        <end position="837"/>
    </location>
</feature>
<proteinExistence type="inferred from homology"/>
<dbReference type="Pfam" id="PF00488">
    <property type="entry name" value="MutS_V"/>
    <property type="match status" value="1"/>
</dbReference>
<dbReference type="InterPro" id="IPR007696">
    <property type="entry name" value="DNA_mismatch_repair_MutS_core"/>
</dbReference>
<evidence type="ECO:0000256" key="10">
    <source>
        <dbReference type="SAM" id="Coils"/>
    </source>
</evidence>
<dbReference type="PANTHER" id="PTHR48466:SF2">
    <property type="entry name" value="OS10G0509000 PROTEIN"/>
    <property type="match status" value="1"/>
</dbReference>
<feature type="binding site" evidence="9">
    <location>
        <begin position="347"/>
        <end position="354"/>
    </location>
    <ligand>
        <name>ATP</name>
        <dbReference type="ChEBI" id="CHEBI:30616"/>
    </ligand>
</feature>
<dbReference type="PANTHER" id="PTHR48466">
    <property type="entry name" value="OS10G0509000 PROTEIN-RELATED"/>
    <property type="match status" value="1"/>
</dbReference>
<dbReference type="FunFam" id="3.40.50.300:FF:001531">
    <property type="entry name" value="Endonuclease MutS2"/>
    <property type="match status" value="1"/>
</dbReference>
<evidence type="ECO:0000256" key="4">
    <source>
        <dbReference type="ARBA" id="ARBA00022759"/>
    </source>
</evidence>
<comment type="similarity">
    <text evidence="9">Belongs to the DNA mismatch repair MutS family. MutS2 subfamily.</text>
</comment>
<dbReference type="InterPro" id="IPR045076">
    <property type="entry name" value="MutS"/>
</dbReference>
<dbReference type="SUPFAM" id="SSF52540">
    <property type="entry name" value="P-loop containing nucleoside triphosphate hydrolases"/>
    <property type="match status" value="1"/>
</dbReference>
<dbReference type="GO" id="GO:0045910">
    <property type="term" value="P:negative regulation of DNA recombination"/>
    <property type="evidence" value="ECO:0007669"/>
    <property type="project" value="InterPro"/>
</dbReference>
<evidence type="ECO:0000313" key="13">
    <source>
        <dbReference type="EMBL" id="MBF0970322.1"/>
    </source>
</evidence>
<keyword evidence="7 9" id="KW-0694">RNA-binding</keyword>
<feature type="region of interest" description="Disordered" evidence="11">
    <location>
        <begin position="647"/>
        <end position="678"/>
    </location>
</feature>
<dbReference type="FunFam" id="3.30.1370.110:FF:000004">
    <property type="entry name" value="Endonuclease MutS2"/>
    <property type="match status" value="1"/>
</dbReference>
<keyword evidence="1 9" id="KW-0540">Nuclease</keyword>
<dbReference type="GO" id="GO:0043023">
    <property type="term" value="F:ribosomal large subunit binding"/>
    <property type="evidence" value="ECO:0007669"/>
    <property type="project" value="UniProtKB-UniRule"/>
</dbReference>
<evidence type="ECO:0000256" key="7">
    <source>
        <dbReference type="ARBA" id="ARBA00022884"/>
    </source>
</evidence>
<protein>
    <recommendedName>
        <fullName evidence="9">Endonuclease MutS2</fullName>
        <ecNumber evidence="9">3.1.-.-</ecNumber>
    </recommendedName>
    <alternativeName>
        <fullName evidence="9">Ribosome-associated protein quality control-upstream factor</fullName>
        <shortName evidence="9">RQC-upstream factor</shortName>
        <shortName evidence="9">RqcU</shortName>
        <ecNumber evidence="9">3.6.4.-</ecNumber>
    </alternativeName>
</protein>
<dbReference type="InterPro" id="IPR005747">
    <property type="entry name" value="MutS2"/>
</dbReference>
<evidence type="ECO:0000256" key="6">
    <source>
        <dbReference type="ARBA" id="ARBA00022840"/>
    </source>
</evidence>
<dbReference type="InterPro" id="IPR000432">
    <property type="entry name" value="DNA_mismatch_repair_MutS_C"/>
</dbReference>
<dbReference type="NCBIfam" id="TIGR01069">
    <property type="entry name" value="mutS2"/>
    <property type="match status" value="1"/>
</dbReference>
<dbReference type="SMART" id="SM00534">
    <property type="entry name" value="MUTSac"/>
    <property type="match status" value="1"/>
</dbReference>
<keyword evidence="4 9" id="KW-0255">Endonuclease</keyword>
<dbReference type="EMBL" id="JABZGR010000010">
    <property type="protein sequence ID" value="MBF0970322.1"/>
    <property type="molecule type" value="Genomic_DNA"/>
</dbReference>
<dbReference type="Gene3D" id="3.40.50.300">
    <property type="entry name" value="P-loop containing nucleotide triphosphate hydrolases"/>
    <property type="match status" value="1"/>
</dbReference>
<dbReference type="Gene3D" id="3.30.1370.110">
    <property type="match status" value="1"/>
</dbReference>
<evidence type="ECO:0000256" key="9">
    <source>
        <dbReference type="HAMAP-Rule" id="MF_00092"/>
    </source>
</evidence>
<dbReference type="EC" id="3.1.-.-" evidence="9"/>
<dbReference type="HAMAP" id="MF_00092">
    <property type="entry name" value="MutS2"/>
    <property type="match status" value="1"/>
</dbReference>
<evidence type="ECO:0000313" key="14">
    <source>
        <dbReference type="Proteomes" id="UP000704068"/>
    </source>
</evidence>
<dbReference type="Pfam" id="PF01713">
    <property type="entry name" value="Smr"/>
    <property type="match status" value="1"/>
</dbReference>
<dbReference type="SUPFAM" id="SSF160443">
    <property type="entry name" value="SMR domain-like"/>
    <property type="match status" value="1"/>
</dbReference>
<feature type="coiled-coil region" evidence="10">
    <location>
        <begin position="549"/>
        <end position="619"/>
    </location>
</feature>
<evidence type="ECO:0000256" key="1">
    <source>
        <dbReference type="ARBA" id="ARBA00022722"/>
    </source>
</evidence>
<dbReference type="SMART" id="SM00463">
    <property type="entry name" value="SMR"/>
    <property type="match status" value="1"/>
</dbReference>
<accession>A0A929RW11</accession>
<reference evidence="13" key="1">
    <citation type="submission" date="2020-04" db="EMBL/GenBank/DDBJ databases">
        <title>Deep metagenomics examines the oral microbiome during advanced dental caries in children, revealing novel taxa and co-occurrences with host molecules.</title>
        <authorList>
            <person name="Baker J.L."/>
            <person name="Morton J.T."/>
            <person name="Dinis M."/>
            <person name="Alvarez R."/>
            <person name="Tran N.C."/>
            <person name="Knight R."/>
            <person name="Edlund A."/>
        </authorList>
    </citation>
    <scope>NUCLEOTIDE SEQUENCE</scope>
    <source>
        <strain evidence="13">JCVI_34_bin.1</strain>
    </source>
</reference>
<dbReference type="GO" id="GO:0019843">
    <property type="term" value="F:rRNA binding"/>
    <property type="evidence" value="ECO:0007669"/>
    <property type="project" value="UniProtKB-UniRule"/>
</dbReference>
<dbReference type="InterPro" id="IPR036187">
    <property type="entry name" value="DNA_mismatch_repair_MutS_sf"/>
</dbReference>
<keyword evidence="6 9" id="KW-0067">ATP-binding</keyword>
<organism evidence="13 14">
    <name type="scientific">Alloprevotella tannerae</name>
    <dbReference type="NCBI Taxonomy" id="76122"/>
    <lineage>
        <taxon>Bacteria</taxon>
        <taxon>Pseudomonadati</taxon>
        <taxon>Bacteroidota</taxon>
        <taxon>Bacteroidia</taxon>
        <taxon>Bacteroidales</taxon>
        <taxon>Prevotellaceae</taxon>
        <taxon>Alloprevotella</taxon>
    </lineage>
</organism>
<dbReference type="SUPFAM" id="SSF48334">
    <property type="entry name" value="DNA repair protein MutS, domain III"/>
    <property type="match status" value="1"/>
</dbReference>
<keyword evidence="5 9" id="KW-0378">Hydrolase</keyword>
<dbReference type="GO" id="GO:0072344">
    <property type="term" value="P:rescue of stalled ribosome"/>
    <property type="evidence" value="ECO:0007669"/>
    <property type="project" value="UniProtKB-UniRule"/>
</dbReference>
<comment type="function">
    <text evidence="9">Acts as a ribosome collision sensor, splitting the ribosome into its 2 subunits. Detects stalled/collided 70S ribosomes which it binds and splits by an ATP-hydrolysis driven conformational change. Acts upstream of the ribosome quality control system (RQC), a ribosome-associated complex that mediates the extraction of incompletely synthesized nascent chains from stalled ribosomes and their subsequent degradation. Probably generates substrates for RQC.</text>
</comment>
<feature type="compositionally biased region" description="Polar residues" evidence="11">
    <location>
        <begin position="658"/>
        <end position="670"/>
    </location>
</feature>
<gene>
    <name evidence="9" type="primary">mutS2</name>
    <name evidence="9" type="synonym">rqcU</name>
    <name evidence="13" type="ORF">HXK21_04705</name>
</gene>
<dbReference type="PROSITE" id="PS00486">
    <property type="entry name" value="DNA_MISMATCH_REPAIR_2"/>
    <property type="match status" value="1"/>
</dbReference>
<dbReference type="GO" id="GO:0004519">
    <property type="term" value="F:endonuclease activity"/>
    <property type="evidence" value="ECO:0007669"/>
    <property type="project" value="UniProtKB-UniRule"/>
</dbReference>
<dbReference type="InterPro" id="IPR036063">
    <property type="entry name" value="Smr_dom_sf"/>
</dbReference>
<feature type="compositionally biased region" description="Basic residues" evidence="11">
    <location>
        <begin position="647"/>
        <end position="657"/>
    </location>
</feature>
<comment type="function">
    <text evidence="9">Endonuclease that is involved in the suppression of homologous recombination and thus may have a key role in the control of bacterial genetic diversity.</text>
</comment>
<name>A0A929RW11_9BACT</name>
<sequence length="837" mass="94890">MIYPENFEQKIGFDEIRTLLKGRCMSTLGTEWVDHQVQFMTDYDSILKALAQAQEFARFCETEDDVYEENFFDLRRPLLRIQPENTHLEELELFDLKRSLMTIHALTSFFCKHNDEDAYTYPALAEMAIGIVAFPNIIRRIDEVLNKYGKIKDTASPELLSIRHQAEVTVRSISHNLRTIISDAQKDGYIDRDVSPTLRDGRLVIPVAPSVKRKIKGIVHDESATGKTVFIEPATVVEANNRVRELKAAEKREIIRILSELSKEIRLHIPDLLASMHYLAHIDYLRALANFATSFSATVPQVHKYPCLDWVQAVHPLLQQALKKHGAKQVPLDVTLKGKERLLLISGPNAGGKSVCLKTIGLLQYMLQCGMPVPMRENSNVGIFKDIFLSIGDEQDIENELSTYSSHLLGLKEMMKRSNAKSMLLIDEFGSGTEPQIGGALAEGILDRFVRNGTYGVITTHYQNLKNYVDACPTAVNGAMLYDRSRMQPLFMLRIGHPGSSFAIEIARKIGLPAEVVAYAESLVGKDYVMSDKYLQDIARDKMYWETKREKVHRQEKQLEATLANYEQEVEQFKAQKKSVIAQAKAEAQELLQQSNAKIENTIRAIREAQADKERTKEIRKELSDFKETLSATDDNDADIRRQLEKIKRRQQHKRNPKTPSGKTESSAAPTKSVGEQAVVRRDFREGDFVRLKGQTTVGRIEHLQGRQAKILFGSMYTAVPISRLEPAEAPQTEKITQVATFISKDTRDAVYQKKLHFRPETDLRGMRADEALEAVTHFVDDAILLEQPRVRILHGTGTGALRELVRQYLRTVPGVKTFRDEHVQFGGAGITVVEFE</sequence>
<evidence type="ECO:0000256" key="2">
    <source>
        <dbReference type="ARBA" id="ARBA00022730"/>
    </source>
</evidence>